<dbReference type="Gene3D" id="3.30.700.10">
    <property type="entry name" value="Glycoprotein, Type 4 Pilin"/>
    <property type="match status" value="1"/>
</dbReference>
<dbReference type="InterPro" id="IPR012902">
    <property type="entry name" value="N_methyl_site"/>
</dbReference>
<protein>
    <submittedName>
        <fullName evidence="2">Type II secretion system protein</fullName>
    </submittedName>
</protein>
<evidence type="ECO:0000256" key="1">
    <source>
        <dbReference type="SAM" id="Phobius"/>
    </source>
</evidence>
<keyword evidence="1" id="KW-1133">Transmembrane helix</keyword>
<dbReference type="RefSeq" id="WP_379885922.1">
    <property type="nucleotide sequence ID" value="NZ_JBHSDI010000008.1"/>
</dbReference>
<name>A0ABV8QF56_9GAMM</name>
<evidence type="ECO:0000313" key="2">
    <source>
        <dbReference type="EMBL" id="MFC4258397.1"/>
    </source>
</evidence>
<dbReference type="PROSITE" id="PS00409">
    <property type="entry name" value="PROKAR_NTER_METHYL"/>
    <property type="match status" value="1"/>
</dbReference>
<evidence type="ECO:0000313" key="3">
    <source>
        <dbReference type="Proteomes" id="UP001595798"/>
    </source>
</evidence>
<dbReference type="InterPro" id="IPR045584">
    <property type="entry name" value="Pilin-like"/>
</dbReference>
<sequence length="153" mass="15958">MSSMLVTRKQKGFTLIELVMVIVILGILAAFALPRFADLGGEARRSSLEGARGAVKSASAIAHSAWLANDQTGPVVLEGASIDMSTAGYPLANPSTNDGIIEAAQLDANDYTLDNTTDTTELEVTIGTCSFTYDESDGSVSTITDSDTTDDGC</sequence>
<dbReference type="NCBIfam" id="TIGR02532">
    <property type="entry name" value="IV_pilin_GFxxxE"/>
    <property type="match status" value="1"/>
</dbReference>
<proteinExistence type="predicted"/>
<accession>A0ABV8QF56</accession>
<feature type="transmembrane region" description="Helical" evidence="1">
    <location>
        <begin position="12"/>
        <end position="33"/>
    </location>
</feature>
<dbReference type="SUPFAM" id="SSF54523">
    <property type="entry name" value="Pili subunits"/>
    <property type="match status" value="1"/>
</dbReference>
<dbReference type="PANTHER" id="PTHR30093:SF7">
    <property type="entry name" value="MSHA MAJOR PILIN SUBUNIT MSHA"/>
    <property type="match status" value="1"/>
</dbReference>
<keyword evidence="1" id="KW-0472">Membrane</keyword>
<reference evidence="3" key="1">
    <citation type="journal article" date="2019" name="Int. J. Syst. Evol. Microbiol.">
        <title>The Global Catalogue of Microorganisms (GCM) 10K type strain sequencing project: providing services to taxonomists for standard genome sequencing and annotation.</title>
        <authorList>
            <consortium name="The Broad Institute Genomics Platform"/>
            <consortium name="The Broad Institute Genome Sequencing Center for Infectious Disease"/>
            <person name="Wu L."/>
            <person name="Ma J."/>
        </authorList>
    </citation>
    <scope>NUCLEOTIDE SEQUENCE [LARGE SCALE GENOMIC DNA]</scope>
    <source>
        <strain evidence="3">CECT 7297</strain>
    </source>
</reference>
<keyword evidence="3" id="KW-1185">Reference proteome</keyword>
<comment type="caution">
    <text evidence="2">The sequence shown here is derived from an EMBL/GenBank/DDBJ whole genome shotgun (WGS) entry which is preliminary data.</text>
</comment>
<dbReference type="Pfam" id="PF07963">
    <property type="entry name" value="N_methyl"/>
    <property type="match status" value="1"/>
</dbReference>
<dbReference type="PANTHER" id="PTHR30093">
    <property type="entry name" value="GENERAL SECRETION PATHWAY PROTEIN G"/>
    <property type="match status" value="1"/>
</dbReference>
<keyword evidence="1" id="KW-0812">Transmembrane</keyword>
<dbReference type="EMBL" id="JBHSDI010000008">
    <property type="protein sequence ID" value="MFC4258397.1"/>
    <property type="molecule type" value="Genomic_DNA"/>
</dbReference>
<gene>
    <name evidence="2" type="ORF">ACFOZ5_05020</name>
</gene>
<dbReference type="Proteomes" id="UP001595798">
    <property type="component" value="Unassembled WGS sequence"/>
</dbReference>
<organism evidence="2 3">
    <name type="scientific">Marinobacter lacisalsi</name>
    <dbReference type="NCBI Taxonomy" id="475979"/>
    <lineage>
        <taxon>Bacteria</taxon>
        <taxon>Pseudomonadati</taxon>
        <taxon>Pseudomonadota</taxon>
        <taxon>Gammaproteobacteria</taxon>
        <taxon>Pseudomonadales</taxon>
        <taxon>Marinobacteraceae</taxon>
        <taxon>Marinobacter</taxon>
    </lineage>
</organism>